<gene>
    <name evidence="2" type="ORF">PBRA_009712</name>
</gene>
<protein>
    <submittedName>
        <fullName evidence="2">Uncharacterized protein</fullName>
    </submittedName>
</protein>
<evidence type="ECO:0000256" key="1">
    <source>
        <dbReference type="SAM" id="MobiDB-lite"/>
    </source>
</evidence>
<dbReference type="AlphaFoldDB" id="A0A0G4ILX7"/>
<reference evidence="2 3" key="1">
    <citation type="submission" date="2015-02" db="EMBL/GenBank/DDBJ databases">
        <authorList>
            <person name="Chooi Y.-H."/>
        </authorList>
    </citation>
    <scope>NUCLEOTIDE SEQUENCE [LARGE SCALE GENOMIC DNA]</scope>
    <source>
        <strain evidence="2">E3</strain>
    </source>
</reference>
<organism evidence="2 3">
    <name type="scientific">Plasmodiophora brassicae</name>
    <name type="common">Clubroot disease agent</name>
    <dbReference type="NCBI Taxonomy" id="37360"/>
    <lineage>
        <taxon>Eukaryota</taxon>
        <taxon>Sar</taxon>
        <taxon>Rhizaria</taxon>
        <taxon>Endomyxa</taxon>
        <taxon>Phytomyxea</taxon>
        <taxon>Plasmodiophorida</taxon>
        <taxon>Plasmodiophoridae</taxon>
        <taxon>Plasmodiophora</taxon>
    </lineage>
</organism>
<evidence type="ECO:0000313" key="2">
    <source>
        <dbReference type="EMBL" id="CEO96183.1"/>
    </source>
</evidence>
<keyword evidence="3" id="KW-1185">Reference proteome</keyword>
<dbReference type="Proteomes" id="UP000039324">
    <property type="component" value="Unassembled WGS sequence"/>
</dbReference>
<sequence>MSPAVLIFPAKRILRKGINATLHVEWQRQLASEALRRQRTCCKTPLLLATTTAYTSTGRQQMLRAWLLLLFSSRCGSLETNKPGEVSPFQGRPAATNRDSRRRSRRLGRYPCIA</sequence>
<proteinExistence type="predicted"/>
<name>A0A0G4ILX7_PLABS</name>
<evidence type="ECO:0000313" key="3">
    <source>
        <dbReference type="Proteomes" id="UP000039324"/>
    </source>
</evidence>
<accession>A0A0G4ILX7</accession>
<dbReference type="EMBL" id="CDSF01000047">
    <property type="protein sequence ID" value="CEO96183.1"/>
    <property type="molecule type" value="Genomic_DNA"/>
</dbReference>
<feature type="region of interest" description="Disordered" evidence="1">
    <location>
        <begin position="80"/>
        <end position="114"/>
    </location>
</feature>